<proteinExistence type="predicted"/>
<evidence type="ECO:0000256" key="1">
    <source>
        <dbReference type="SAM" id="Phobius"/>
    </source>
</evidence>
<organism evidence="2 3">
    <name type="scientific">Vibrio cholerae 2740-80</name>
    <dbReference type="NCBI Taxonomy" id="412614"/>
    <lineage>
        <taxon>Bacteria</taxon>
        <taxon>Pseudomonadati</taxon>
        <taxon>Pseudomonadota</taxon>
        <taxon>Gammaproteobacteria</taxon>
        <taxon>Vibrionales</taxon>
        <taxon>Vibrionaceae</taxon>
        <taxon>Vibrio</taxon>
    </lineage>
</organism>
<reference evidence="2 3" key="2">
    <citation type="submission" date="2010-08" db="EMBL/GenBank/DDBJ databases">
        <title>The Genome Sequence of Vibrio cholerae strain 2740-80.</title>
        <authorList>
            <consortium name="The Broad Institute Genome Sequencing Platform"/>
            <person name="Colwell R."/>
            <person name="Young S.K."/>
            <person name="Zeng Q."/>
            <person name="Alvarado L."/>
            <person name="Berlin A."/>
            <person name="Chapman S."/>
            <person name="Chen Z."/>
            <person name="Freedman E."/>
            <person name="Gellesch M."/>
            <person name="Goldberg J."/>
            <person name="Griggs A."/>
            <person name="Gujja S."/>
            <person name="Heilman E."/>
            <person name="Heiman D."/>
            <person name="Howarth C."/>
            <person name="Larson L."/>
            <person name="Mehta T."/>
            <person name="Neiman D.N."/>
            <person name="Park D."/>
            <person name="Pearson M."/>
            <person name="Roberts A."/>
            <person name="Saif S."/>
            <person name="Shenoy N."/>
            <person name="Sisk P."/>
            <person name="Stolte C."/>
            <person name="Sykes S."/>
            <person name="White J."/>
            <person name="Yandava C."/>
            <person name="Borodovsky M."/>
            <person name="Heidelberg J."/>
            <person name="Haas B."/>
            <person name="Nusbaum C."/>
            <person name="Birren B."/>
        </authorList>
    </citation>
    <scope>NUCLEOTIDE SEQUENCE [LARGE SCALE GENOMIC DNA]</scope>
    <source>
        <strain evidence="2 3">2740-80</strain>
    </source>
</reference>
<accession>A0A0K9UJX7</accession>
<keyword evidence="1" id="KW-0472">Membrane</keyword>
<gene>
    <name evidence="2" type="ORF">VC274080_023868</name>
</gene>
<name>A0A0K9UJX7_VIBCL</name>
<sequence>MNNNIRLNMYRYVFTELAYIVFLWLVFYWLSNGNHHLIQSLTLIMCCGAAARILMLWNKFRQGSLKILGGNLFFKGLACDVTLLYDFLPLGIGSTIKVSYFEETMQKRSIYIPKNALSHEHWQQLLDQRT</sequence>
<evidence type="ECO:0000313" key="3">
    <source>
        <dbReference type="Proteomes" id="UP000003017"/>
    </source>
</evidence>
<protein>
    <submittedName>
        <fullName evidence="2">Uncharacterized protein</fullName>
    </submittedName>
</protein>
<reference evidence="2 3" key="1">
    <citation type="submission" date="2007-01" db="EMBL/GenBank/DDBJ databases">
        <authorList>
            <person name="Kobayashi T."/>
            <person name="Suzuki M."/>
            <person name="Inoue H."/>
            <person name="Itai R.N."/>
            <person name="Takahashi M."/>
            <person name="Nakanishi H."/>
            <person name="Mori S."/>
            <person name="Nishizawa N.K."/>
        </authorList>
    </citation>
    <scope>NUCLEOTIDE SEQUENCE [LARGE SCALE GENOMIC DNA]</scope>
    <source>
        <strain evidence="2 3">2740-80</strain>
    </source>
</reference>
<evidence type="ECO:0000313" key="2">
    <source>
        <dbReference type="EMBL" id="KNA56249.1"/>
    </source>
</evidence>
<keyword evidence="1" id="KW-0812">Transmembrane</keyword>
<keyword evidence="1" id="KW-1133">Transmembrane helix</keyword>
<feature type="transmembrane region" description="Helical" evidence="1">
    <location>
        <begin position="12"/>
        <end position="31"/>
    </location>
</feature>
<comment type="caution">
    <text evidence="2">The sequence shown here is derived from an EMBL/GenBank/DDBJ whole genome shotgun (WGS) entry which is preliminary data.</text>
</comment>
<feature type="transmembrane region" description="Helical" evidence="1">
    <location>
        <begin position="37"/>
        <end position="57"/>
    </location>
</feature>
<dbReference type="AlphaFoldDB" id="A0A0K9UJX7"/>
<dbReference type="EMBL" id="AAUT02000031">
    <property type="protein sequence ID" value="KNA56249.1"/>
    <property type="molecule type" value="Genomic_DNA"/>
</dbReference>
<dbReference type="Proteomes" id="UP000003017">
    <property type="component" value="Unassembled WGS sequence"/>
</dbReference>